<accession>A0A8J5G1B1</accession>
<keyword evidence="1" id="KW-1133">Transmembrane helix</keyword>
<keyword evidence="1" id="KW-0812">Transmembrane</keyword>
<dbReference type="AlphaFoldDB" id="A0A8J5G1B1"/>
<dbReference type="Proteomes" id="UP000734854">
    <property type="component" value="Unassembled WGS sequence"/>
</dbReference>
<gene>
    <name evidence="2" type="ORF">ZIOFF_038351</name>
</gene>
<sequence length="115" mass="12981">MPQGVRRTTRFVHMLHDAQSAFTSSCLPAFPWRRFPFPGFMAIAAALGTLVLDFIATQFCERKHQEEVADMRALVDLIAVDFPWLAVQQQCQASGGILHRSLRRSRSYVDPSNMG</sequence>
<evidence type="ECO:0000313" key="3">
    <source>
        <dbReference type="Proteomes" id="UP000734854"/>
    </source>
</evidence>
<feature type="transmembrane region" description="Helical" evidence="1">
    <location>
        <begin position="37"/>
        <end position="56"/>
    </location>
</feature>
<evidence type="ECO:0000256" key="1">
    <source>
        <dbReference type="SAM" id="Phobius"/>
    </source>
</evidence>
<organism evidence="2 3">
    <name type="scientific">Zingiber officinale</name>
    <name type="common">Ginger</name>
    <name type="synonym">Amomum zingiber</name>
    <dbReference type="NCBI Taxonomy" id="94328"/>
    <lineage>
        <taxon>Eukaryota</taxon>
        <taxon>Viridiplantae</taxon>
        <taxon>Streptophyta</taxon>
        <taxon>Embryophyta</taxon>
        <taxon>Tracheophyta</taxon>
        <taxon>Spermatophyta</taxon>
        <taxon>Magnoliopsida</taxon>
        <taxon>Liliopsida</taxon>
        <taxon>Zingiberales</taxon>
        <taxon>Zingiberaceae</taxon>
        <taxon>Zingiber</taxon>
    </lineage>
</organism>
<keyword evidence="3" id="KW-1185">Reference proteome</keyword>
<name>A0A8J5G1B1_ZINOF</name>
<proteinExistence type="predicted"/>
<reference evidence="2 3" key="1">
    <citation type="submission" date="2020-08" db="EMBL/GenBank/DDBJ databases">
        <title>Plant Genome Project.</title>
        <authorList>
            <person name="Zhang R.-G."/>
        </authorList>
    </citation>
    <scope>NUCLEOTIDE SEQUENCE [LARGE SCALE GENOMIC DNA]</scope>
    <source>
        <tissue evidence="2">Rhizome</tissue>
    </source>
</reference>
<keyword evidence="1" id="KW-0472">Membrane</keyword>
<comment type="caution">
    <text evidence="2">The sequence shown here is derived from an EMBL/GenBank/DDBJ whole genome shotgun (WGS) entry which is preliminary data.</text>
</comment>
<evidence type="ECO:0000313" key="2">
    <source>
        <dbReference type="EMBL" id="KAG6498630.1"/>
    </source>
</evidence>
<protein>
    <submittedName>
        <fullName evidence="2">Uncharacterized protein</fullName>
    </submittedName>
</protein>
<dbReference type="EMBL" id="JACMSC010000011">
    <property type="protein sequence ID" value="KAG6498630.1"/>
    <property type="molecule type" value="Genomic_DNA"/>
</dbReference>